<feature type="transmembrane region" description="Helical" evidence="1">
    <location>
        <begin position="97"/>
        <end position="119"/>
    </location>
</feature>
<dbReference type="SUPFAM" id="SSF103481">
    <property type="entry name" value="Multidrug resistance efflux transporter EmrE"/>
    <property type="match status" value="2"/>
</dbReference>
<feature type="transmembrane region" description="Helical" evidence="1">
    <location>
        <begin position="218"/>
        <end position="240"/>
    </location>
</feature>
<protein>
    <submittedName>
        <fullName evidence="3">DMT family transporter</fullName>
    </submittedName>
</protein>
<evidence type="ECO:0000256" key="1">
    <source>
        <dbReference type="SAM" id="Phobius"/>
    </source>
</evidence>
<dbReference type="Proteomes" id="UP000253998">
    <property type="component" value="Unassembled WGS sequence"/>
</dbReference>
<dbReference type="GO" id="GO:0016020">
    <property type="term" value="C:membrane"/>
    <property type="evidence" value="ECO:0007669"/>
    <property type="project" value="InterPro"/>
</dbReference>
<dbReference type="AlphaFoldDB" id="A0A8B2U3V0"/>
<dbReference type="PANTHER" id="PTHR22911">
    <property type="entry name" value="ACYL-MALONYL CONDENSING ENZYME-RELATED"/>
    <property type="match status" value="1"/>
</dbReference>
<reference evidence="3 4" key="1">
    <citation type="submission" date="2018-05" db="EMBL/GenBank/DDBJ databases">
        <title>Draft Genome Sequences for a Diverse set of 7 Haemophilus Species.</title>
        <authorList>
            <person name="Nichols M."/>
            <person name="Topaz N."/>
            <person name="Wang X."/>
            <person name="Wang X."/>
            <person name="Boxrud D."/>
        </authorList>
    </citation>
    <scope>NUCLEOTIDE SEQUENCE [LARGE SCALE GENOMIC DNA]</scope>
    <source>
        <strain evidence="3 4">C2001002503</strain>
    </source>
</reference>
<name>A0A8B2U3V0_9PAST</name>
<gene>
    <name evidence="3" type="ORF">DPV83_05210</name>
</gene>
<evidence type="ECO:0000259" key="2">
    <source>
        <dbReference type="Pfam" id="PF00892"/>
    </source>
</evidence>
<dbReference type="Pfam" id="PF00892">
    <property type="entry name" value="EamA"/>
    <property type="match status" value="2"/>
</dbReference>
<feature type="domain" description="EamA" evidence="2">
    <location>
        <begin position="150"/>
        <end position="292"/>
    </location>
</feature>
<dbReference type="EMBL" id="QEPM01000003">
    <property type="protein sequence ID" value="RDE71097.1"/>
    <property type="molecule type" value="Genomic_DNA"/>
</dbReference>
<keyword evidence="1" id="KW-1133">Transmembrane helix</keyword>
<dbReference type="InterPro" id="IPR037185">
    <property type="entry name" value="EmrE-like"/>
</dbReference>
<keyword evidence="1" id="KW-0472">Membrane</keyword>
<dbReference type="RefSeq" id="WP_111295635.1">
    <property type="nucleotide sequence ID" value="NZ_QEPM01000003.1"/>
</dbReference>
<proteinExistence type="predicted"/>
<evidence type="ECO:0000313" key="4">
    <source>
        <dbReference type="Proteomes" id="UP000253998"/>
    </source>
</evidence>
<feature type="transmembrane region" description="Helical" evidence="1">
    <location>
        <begin position="5"/>
        <end position="24"/>
    </location>
</feature>
<feature type="transmembrane region" description="Helical" evidence="1">
    <location>
        <begin position="36"/>
        <end position="58"/>
    </location>
</feature>
<feature type="transmembrane region" description="Helical" evidence="1">
    <location>
        <begin position="252"/>
        <end position="271"/>
    </location>
</feature>
<dbReference type="PANTHER" id="PTHR22911:SF137">
    <property type="entry name" value="SOLUTE CARRIER FAMILY 35 MEMBER G2-RELATED"/>
    <property type="match status" value="1"/>
</dbReference>
<keyword evidence="1" id="KW-0812">Transmembrane</keyword>
<feature type="transmembrane region" description="Helical" evidence="1">
    <location>
        <begin position="277"/>
        <end position="294"/>
    </location>
</feature>
<comment type="caution">
    <text evidence="3">The sequence shown here is derived from an EMBL/GenBank/DDBJ whole genome shotgun (WGS) entry which is preliminary data.</text>
</comment>
<feature type="transmembrane region" description="Helical" evidence="1">
    <location>
        <begin position="185"/>
        <end position="206"/>
    </location>
</feature>
<dbReference type="InterPro" id="IPR000620">
    <property type="entry name" value="EamA_dom"/>
</dbReference>
<feature type="transmembrane region" description="Helical" evidence="1">
    <location>
        <begin position="70"/>
        <end position="91"/>
    </location>
</feature>
<feature type="domain" description="EamA" evidence="2">
    <location>
        <begin position="4"/>
        <end position="133"/>
    </location>
</feature>
<evidence type="ECO:0000313" key="3">
    <source>
        <dbReference type="EMBL" id="RDE71097.1"/>
    </source>
</evidence>
<feature type="transmembrane region" description="Helical" evidence="1">
    <location>
        <begin position="149"/>
        <end position="173"/>
    </location>
</feature>
<sequence length="298" mass="33869">MTHGYYIGILSGLLWAISGVSYNLLYNKFPSLDSLFFSILALFFIEFFSLISISYFHLRKKRIPPINKSNFLIIFSGLLGGPIAMLCYLNAIQLIGVSHAAAITSTYPILAAFLSIKFLKEKKEHLSIFILIISSTIFLNIKTQNTFNLLGLILSFIASFSWASEIFLSSYTIHNNKNKSEDVYFIRQLSSTIGYIIIIFYLIFLLKNNLSIQPREEINLILPILVITLIISSGLSYFLYYKAIEILKPIKAMALNITYGAWSIILSAILHLEKLDIKSILTCLIIFTLTYILAREKK</sequence>
<accession>A0A8B2U3V0</accession>
<organism evidence="3 4">
    <name type="scientific">Aggregatibacter segnis</name>
    <dbReference type="NCBI Taxonomy" id="739"/>
    <lineage>
        <taxon>Bacteria</taxon>
        <taxon>Pseudomonadati</taxon>
        <taxon>Pseudomonadota</taxon>
        <taxon>Gammaproteobacteria</taxon>
        <taxon>Pasteurellales</taxon>
        <taxon>Pasteurellaceae</taxon>
        <taxon>Aggregatibacter</taxon>
    </lineage>
</organism>